<keyword evidence="2" id="KW-1185">Reference proteome</keyword>
<dbReference type="Gene3D" id="3.40.50.300">
    <property type="entry name" value="P-loop containing nucleotide triphosphate hydrolases"/>
    <property type="match status" value="1"/>
</dbReference>
<accession>A0ABT8KTV1</accession>
<gene>
    <name evidence="1" type="ORF">QQ008_22635</name>
</gene>
<proteinExistence type="predicted"/>
<protein>
    <submittedName>
        <fullName evidence="1">Uncharacterized protein</fullName>
    </submittedName>
</protein>
<dbReference type="SUPFAM" id="SSF52540">
    <property type="entry name" value="P-loop containing nucleoside triphosphate hydrolases"/>
    <property type="match status" value="1"/>
</dbReference>
<reference evidence="1" key="1">
    <citation type="submission" date="2023-06" db="EMBL/GenBank/DDBJ databases">
        <title>Genomic of Parafulvivirga corallium.</title>
        <authorList>
            <person name="Wang G."/>
        </authorList>
    </citation>
    <scope>NUCLEOTIDE SEQUENCE</scope>
    <source>
        <strain evidence="1">BMA10</strain>
    </source>
</reference>
<organism evidence="1 2">
    <name type="scientific">Splendidivirga corallicola</name>
    <dbReference type="NCBI Taxonomy" id="3051826"/>
    <lineage>
        <taxon>Bacteria</taxon>
        <taxon>Pseudomonadati</taxon>
        <taxon>Bacteroidota</taxon>
        <taxon>Cytophagia</taxon>
        <taxon>Cytophagales</taxon>
        <taxon>Splendidivirgaceae</taxon>
        <taxon>Splendidivirga</taxon>
    </lineage>
</organism>
<evidence type="ECO:0000313" key="1">
    <source>
        <dbReference type="EMBL" id="MDN5204207.1"/>
    </source>
</evidence>
<sequence length="47" mass="5035">MQKKNPTLIFLVAGKTTLVGATARRLQRQGVKVGLITNDLANANLSL</sequence>
<dbReference type="RefSeq" id="WP_346754231.1">
    <property type="nucleotide sequence ID" value="NZ_JAUJEA010000010.1"/>
</dbReference>
<dbReference type="EMBL" id="JAUJEA010000010">
    <property type="protein sequence ID" value="MDN5204207.1"/>
    <property type="molecule type" value="Genomic_DNA"/>
</dbReference>
<dbReference type="InterPro" id="IPR027417">
    <property type="entry name" value="P-loop_NTPase"/>
</dbReference>
<name>A0ABT8KTV1_9BACT</name>
<dbReference type="Proteomes" id="UP001172082">
    <property type="component" value="Unassembled WGS sequence"/>
</dbReference>
<comment type="caution">
    <text evidence="1">The sequence shown here is derived from an EMBL/GenBank/DDBJ whole genome shotgun (WGS) entry which is preliminary data.</text>
</comment>
<evidence type="ECO:0000313" key="2">
    <source>
        <dbReference type="Proteomes" id="UP001172082"/>
    </source>
</evidence>